<evidence type="ECO:0000256" key="1">
    <source>
        <dbReference type="SAM" id="Phobius"/>
    </source>
</evidence>
<dbReference type="AlphaFoldDB" id="A0A9P5U539"/>
<gene>
    <name evidence="2" type="ORF">BDP27DRAFT_1422837</name>
</gene>
<sequence>MTPEEVAFLNQFATVVFYDIGISDDTLCRHLHSFAVHSPISPLPTNFPNGNAKTATHSVMLHHGVGMFLEYLCSGLLVQGEMATTKAYVWQRLQLLSGPIMSRMSDAMVTWRAWVMWPTNKLVRLTLVLLMVSDVVVVFGDILFDELTFPNLSRSGDLAAVVVSVIINIITTLLIAFKAWHYRQRTKQVNIGLTKSLCIMLLWIESGVIYTIFHVLFTIFVFLDAPVKGTFSGVDVMYRILAQIVVAFGTIYPLAVFIIVDQKMSMVEETMSLVTLHATQPEGDMPMDGGDSE</sequence>
<feature type="transmembrane region" description="Helical" evidence="1">
    <location>
        <begin position="240"/>
        <end position="260"/>
    </location>
</feature>
<dbReference type="OrthoDB" id="2744793at2759"/>
<dbReference type="Proteomes" id="UP000772434">
    <property type="component" value="Unassembled WGS sequence"/>
</dbReference>
<dbReference type="EMBL" id="JADNRY010000073">
    <property type="protein sequence ID" value="KAF9067410.1"/>
    <property type="molecule type" value="Genomic_DNA"/>
</dbReference>
<keyword evidence="1" id="KW-0472">Membrane</keyword>
<feature type="transmembrane region" description="Helical" evidence="1">
    <location>
        <begin position="197"/>
        <end position="220"/>
    </location>
</feature>
<evidence type="ECO:0000313" key="2">
    <source>
        <dbReference type="EMBL" id="KAF9067410.1"/>
    </source>
</evidence>
<keyword evidence="3" id="KW-1185">Reference proteome</keyword>
<comment type="caution">
    <text evidence="2">The sequence shown here is derived from an EMBL/GenBank/DDBJ whole genome shotgun (WGS) entry which is preliminary data.</text>
</comment>
<accession>A0A9P5U539</accession>
<keyword evidence="1" id="KW-1133">Transmembrane helix</keyword>
<keyword evidence="1" id="KW-0812">Transmembrane</keyword>
<evidence type="ECO:0000313" key="3">
    <source>
        <dbReference type="Proteomes" id="UP000772434"/>
    </source>
</evidence>
<protein>
    <submittedName>
        <fullName evidence="2">Uncharacterized protein</fullName>
    </submittedName>
</protein>
<name>A0A9P5U539_9AGAR</name>
<organism evidence="2 3">
    <name type="scientific">Rhodocollybia butyracea</name>
    <dbReference type="NCBI Taxonomy" id="206335"/>
    <lineage>
        <taxon>Eukaryota</taxon>
        <taxon>Fungi</taxon>
        <taxon>Dikarya</taxon>
        <taxon>Basidiomycota</taxon>
        <taxon>Agaricomycotina</taxon>
        <taxon>Agaricomycetes</taxon>
        <taxon>Agaricomycetidae</taxon>
        <taxon>Agaricales</taxon>
        <taxon>Marasmiineae</taxon>
        <taxon>Omphalotaceae</taxon>
        <taxon>Rhodocollybia</taxon>
    </lineage>
</organism>
<feature type="transmembrane region" description="Helical" evidence="1">
    <location>
        <begin position="156"/>
        <end position="177"/>
    </location>
</feature>
<reference evidence="2" key="1">
    <citation type="submission" date="2020-11" db="EMBL/GenBank/DDBJ databases">
        <authorList>
            <consortium name="DOE Joint Genome Institute"/>
            <person name="Ahrendt S."/>
            <person name="Riley R."/>
            <person name="Andreopoulos W."/>
            <person name="Labutti K."/>
            <person name="Pangilinan J."/>
            <person name="Ruiz-Duenas F.J."/>
            <person name="Barrasa J.M."/>
            <person name="Sanchez-Garcia M."/>
            <person name="Camarero S."/>
            <person name="Miyauchi S."/>
            <person name="Serrano A."/>
            <person name="Linde D."/>
            <person name="Babiker R."/>
            <person name="Drula E."/>
            <person name="Ayuso-Fernandez I."/>
            <person name="Pacheco R."/>
            <person name="Padilla G."/>
            <person name="Ferreira P."/>
            <person name="Barriuso J."/>
            <person name="Kellner H."/>
            <person name="Castanera R."/>
            <person name="Alfaro M."/>
            <person name="Ramirez L."/>
            <person name="Pisabarro A.G."/>
            <person name="Kuo A."/>
            <person name="Tritt A."/>
            <person name="Lipzen A."/>
            <person name="He G."/>
            <person name="Yan M."/>
            <person name="Ng V."/>
            <person name="Cullen D."/>
            <person name="Martin F."/>
            <person name="Rosso M.-N."/>
            <person name="Henrissat B."/>
            <person name="Hibbett D."/>
            <person name="Martinez A.T."/>
            <person name="Grigoriev I.V."/>
        </authorList>
    </citation>
    <scope>NUCLEOTIDE SEQUENCE</scope>
    <source>
        <strain evidence="2">AH 40177</strain>
    </source>
</reference>
<proteinExistence type="predicted"/>
<feature type="transmembrane region" description="Helical" evidence="1">
    <location>
        <begin position="122"/>
        <end position="144"/>
    </location>
</feature>